<dbReference type="SUPFAM" id="SSF52283">
    <property type="entry name" value="Formate/glycerate dehydrogenase catalytic domain-like"/>
    <property type="match status" value="1"/>
</dbReference>
<reference evidence="5" key="1">
    <citation type="submission" date="2017-04" db="EMBL/GenBank/DDBJ databases">
        <authorList>
            <person name="Varghese N."/>
            <person name="Submissions S."/>
        </authorList>
    </citation>
    <scope>NUCLEOTIDE SEQUENCE [LARGE SCALE GENOMIC DNA]</scope>
    <source>
        <strain evidence="5">USBA 82</strain>
    </source>
</reference>
<dbReference type="STRING" id="561720.SAMN06275492_1485"/>
<dbReference type="GO" id="GO:0051287">
    <property type="term" value="F:NAD binding"/>
    <property type="evidence" value="ECO:0007669"/>
    <property type="project" value="InterPro"/>
</dbReference>
<keyword evidence="1" id="KW-0560">Oxidoreductase</keyword>
<dbReference type="OrthoDB" id="9805416at2"/>
<evidence type="ECO:0000259" key="3">
    <source>
        <dbReference type="Pfam" id="PF02826"/>
    </source>
</evidence>
<dbReference type="Gene3D" id="3.40.50.720">
    <property type="entry name" value="NAD(P)-binding Rossmann-like Domain"/>
    <property type="match status" value="2"/>
</dbReference>
<feature type="domain" description="D-isomer specific 2-hydroxyacid dehydrogenase NAD-binding" evidence="3">
    <location>
        <begin position="108"/>
        <end position="287"/>
    </location>
</feature>
<dbReference type="AlphaFoldDB" id="A0A1X7L5B0"/>
<dbReference type="PANTHER" id="PTHR43333:SF1">
    <property type="entry name" value="D-ISOMER SPECIFIC 2-HYDROXYACID DEHYDROGENASE NAD-BINDING DOMAIN-CONTAINING PROTEIN"/>
    <property type="match status" value="1"/>
</dbReference>
<dbReference type="PANTHER" id="PTHR43333">
    <property type="entry name" value="2-HACID_DH_C DOMAIN-CONTAINING PROTEIN"/>
    <property type="match status" value="1"/>
</dbReference>
<dbReference type="InterPro" id="IPR006140">
    <property type="entry name" value="D-isomer_DH_NAD-bd"/>
</dbReference>
<name>A0A1X7L5B0_9BACT</name>
<evidence type="ECO:0000256" key="1">
    <source>
        <dbReference type="ARBA" id="ARBA00023002"/>
    </source>
</evidence>
<protein>
    <submittedName>
        <fullName evidence="4">Phosphoglycerate dehydrogenase</fullName>
    </submittedName>
</protein>
<evidence type="ECO:0000313" key="4">
    <source>
        <dbReference type="EMBL" id="SMG49056.1"/>
    </source>
</evidence>
<dbReference type="Proteomes" id="UP000193355">
    <property type="component" value="Unassembled WGS sequence"/>
</dbReference>
<sequence>MSKRIGISFGPKGIEEKAKRILGDKGEIVWLSEESDRVGAIERCDLVLGQFFSEKEFSPEEWGALERVPAVHTVSAGVDQVPVGRLGAHTDLYANVGGWAPPIAEHVLAMALCCSRRLVQQTNDMASGDFKYLGYGLKTLKGKVALMVGYGGIARETAKELSTFGMEVQGLGRSVPEDPLLSKGWAIEDLKAALAGAELVVICLPLNSRTKGLFDRSVLSAMKEDCIFVNIARAAIVDERALYERAASCPNFLVALDVWWDEPREGGEFKTETPLLELPNVVGSAHNSNQTEIAMDHALEVAMENCGRILTGDKAQGRIDKGEYL</sequence>
<dbReference type="CDD" id="cd12165">
    <property type="entry name" value="2-Hacid_dh_6"/>
    <property type="match status" value="1"/>
</dbReference>
<evidence type="ECO:0000256" key="2">
    <source>
        <dbReference type="ARBA" id="ARBA00023027"/>
    </source>
</evidence>
<dbReference type="InterPro" id="IPR036291">
    <property type="entry name" value="NAD(P)-bd_dom_sf"/>
</dbReference>
<dbReference type="EMBL" id="FXBB01000048">
    <property type="protein sequence ID" value="SMG49056.1"/>
    <property type="molecule type" value="Genomic_DNA"/>
</dbReference>
<gene>
    <name evidence="4" type="ORF">SAMN06275492_1485</name>
</gene>
<keyword evidence="5" id="KW-1185">Reference proteome</keyword>
<organism evidence="4 5">
    <name type="scientific">Dethiosulfovibrio salsuginis</name>
    <dbReference type="NCBI Taxonomy" id="561720"/>
    <lineage>
        <taxon>Bacteria</taxon>
        <taxon>Thermotogati</taxon>
        <taxon>Synergistota</taxon>
        <taxon>Synergistia</taxon>
        <taxon>Synergistales</taxon>
        <taxon>Dethiosulfovibrionaceae</taxon>
        <taxon>Dethiosulfovibrio</taxon>
    </lineage>
</organism>
<accession>A0A1X7L5B0</accession>
<proteinExistence type="predicted"/>
<keyword evidence="2" id="KW-0520">NAD</keyword>
<dbReference type="Pfam" id="PF02826">
    <property type="entry name" value="2-Hacid_dh_C"/>
    <property type="match status" value="1"/>
</dbReference>
<dbReference type="GO" id="GO:0016491">
    <property type="term" value="F:oxidoreductase activity"/>
    <property type="evidence" value="ECO:0007669"/>
    <property type="project" value="UniProtKB-KW"/>
</dbReference>
<dbReference type="SUPFAM" id="SSF51735">
    <property type="entry name" value="NAD(P)-binding Rossmann-fold domains"/>
    <property type="match status" value="1"/>
</dbReference>
<evidence type="ECO:0000313" key="5">
    <source>
        <dbReference type="Proteomes" id="UP000193355"/>
    </source>
</evidence>
<dbReference type="RefSeq" id="WP_085545609.1">
    <property type="nucleotide sequence ID" value="NZ_FXBB01000048.1"/>
</dbReference>